<accession>A0AAW1RHK1</accession>
<dbReference type="InterPro" id="IPR014001">
    <property type="entry name" value="Helicase_ATP-bd"/>
</dbReference>
<reference evidence="8 9" key="1">
    <citation type="journal article" date="2024" name="Nat. Commun.">
        <title>Phylogenomics reveals the evolutionary origins of lichenization in chlorophyte algae.</title>
        <authorList>
            <person name="Puginier C."/>
            <person name="Libourel C."/>
            <person name="Otte J."/>
            <person name="Skaloud P."/>
            <person name="Haon M."/>
            <person name="Grisel S."/>
            <person name="Petersen M."/>
            <person name="Berrin J.G."/>
            <person name="Delaux P.M."/>
            <person name="Dal Grande F."/>
            <person name="Keller J."/>
        </authorList>
    </citation>
    <scope>NUCLEOTIDE SEQUENCE [LARGE SCALE GENOMIC DNA]</scope>
    <source>
        <strain evidence="8 9">SAG 2145</strain>
    </source>
</reference>
<evidence type="ECO:0000256" key="3">
    <source>
        <dbReference type="ARBA" id="ARBA00023125"/>
    </source>
</evidence>
<dbReference type="PROSITE" id="PS51194">
    <property type="entry name" value="HELICASE_CTER"/>
    <property type="match status" value="1"/>
</dbReference>
<dbReference type="GO" id="GO:0005524">
    <property type="term" value="F:ATP binding"/>
    <property type="evidence" value="ECO:0007669"/>
    <property type="project" value="InterPro"/>
</dbReference>
<evidence type="ECO:0000256" key="1">
    <source>
        <dbReference type="ARBA" id="ARBA00022801"/>
    </source>
</evidence>
<keyword evidence="3" id="KW-0238">DNA-binding</keyword>
<dbReference type="InterPro" id="IPR021133">
    <property type="entry name" value="HEAT_type_2"/>
</dbReference>
<sequence>MTSGGSRLDRLFSLLTTGATADIRSTAVSQVADLAKAHPSQLSYLVHRAKELLQHKDWEARVASGQLLGLLAVHCAFPTAADILTALSAAQHQRLAADEQHIIGRAAASCTSLAGISIDDILRDGEPLLASSGEEYQKTGVQKAPKDAAEQRKHLKAKLGFNGKLEQISGMDDLISDADLMEQGPAPAAKGHSARTANMLKRKAKADQLLVSQKRSKAGEEAGSQATSAADAWQQICQGRWPFQQVADDLVPKLLHAAWEARHGAALGLREILSFQVASAAVSIPLADGPSGWLVSNGHGKPLMAPLDASLCHEALKAHESWLGQCLEHLLQLLVLDRFADFGSDQAVAPVRETAAQVLGAIATALSTESLHQLANLLRQLCECREWAVRQSGLLGLKYLLAARPDSHVLNAVLAVLMQSLKDTDDDVRAVAAEALLPVSAQLCRCSAAVQQDVVKVLWDALLDVDELSPSLGKVMQLLAALYTSGIGREAQELLPEVLPRSWPLFRHSLSSVRAACVKCLAALMIAPLQPASAASAAGQQLICSPQPASSVSCHWLPSNQLTTACRLLFQNVLMEENAQLRQASQETLQRLVQQCSAEDVRAAISAPLAHNLLQLAGTSSGLPWPAGSLLQIQGPWDSGPATAKPFGDYPKDASGELAADVRIAASECLASLAAAMPPGMHAVAYAIQQGLQSITASERMVAAVTLAKWTRINTCQGALPYINQLANHCQTMLASGGSSPPQGFLELQHLCRGLHPQLVALLKQAAGTGFSLEAITQGTPILGFVQQLQPQAMVHLLQMLTASGVIVPAVQSLSAQTAALLRTQERLHLQVQACAAAAVIHAGIVPGKLNLIIQPLIGALRTGSMPAFRSVACVALAALVSSCKPVAAERVVKNMSAMACAADEGFMTRSDGTDHAEGAASKLATSSSQQGAEAALRAITSTLGPSFISKLPSFWSSLAEPLLSLLQNQPTVQQPDDSNVATQPLIVSLNVLSIVSHDLHPSLLPQLLALLPACWQACCSLQDARQRAAAGCIASQAAAWTADVMPPILRLMLPALKGDISSGATGSAMQLLHAIVKLLGGAVIPYCPLLILPLMQCMSNPQPAIRLLATEIFAEVIKLLPLAQGMQCPAQLDEAQKAAWSDDQMFLLQLLDNAQAENIPLPFQIKADLREYQLAGISWLAFLRKCGLHGVLADDMGLGKTLQTTVILAADHVEHQGQQAGPSLSLVICPPTLTDHWAHEIIKFLGPGILSPQVIQGSVQQRAALLRQAAHHDVLIMSYESLRSDIDILKQRHWNYLILDEGHIIRSPKSRITQACKQIAARHRLILTGTPIQNSIIELWSLFDFLMPGFLGSEALFNRRFGKALAQAKTSKRGSVQAQAGLLAVDSLHKQVAPFILRRTKDAVLKDLPPKILQDIYCNLSPLQHALYNAFSSSPAAEAVASVTEDNQANDAVTGSAPHVFQALQYLRKLCSHPLLVLDPHVDAHLRAVGQAVGQPPSAIKAHWNASLGQLHSLEHAPKMTALLELLQQSGIAPLPADAAITTSGKKIVDDPDTDDLAAGHRVLIFAQLKALLDLVETDIMQPFGISYLRLDGSKETGKRFEIVQKFNSDPTISVLLLTTHVGGLGLNLTSADTVIFLEHDWNPMRDLQAMDRAHRLGQRRTVTVYRLLMRDTLEDKIMGLQRFKMDVASAAINQDNVSLSAMDTSKLLDLFAVSNSQPTTQQPDDGHVAASTSPEVEAGPVGKAGIGMKAVLKGLGELADESQYAEEFSLTSFMQRLGQASNDNQ</sequence>
<evidence type="ECO:0000256" key="2">
    <source>
        <dbReference type="ARBA" id="ARBA00022806"/>
    </source>
</evidence>
<feature type="repeat" description="HEAT" evidence="4">
    <location>
        <begin position="335"/>
        <end position="374"/>
    </location>
</feature>
<protein>
    <submittedName>
        <fullName evidence="8">Uncharacterized protein</fullName>
    </submittedName>
</protein>
<evidence type="ECO:0000259" key="6">
    <source>
        <dbReference type="PROSITE" id="PS51192"/>
    </source>
</evidence>
<dbReference type="PROSITE" id="PS51192">
    <property type="entry name" value="HELICASE_ATP_BIND_1"/>
    <property type="match status" value="1"/>
</dbReference>
<keyword evidence="1" id="KW-0378">Hydrolase</keyword>
<dbReference type="Pfam" id="PF12054">
    <property type="entry name" value="DUF3535"/>
    <property type="match status" value="1"/>
</dbReference>
<evidence type="ECO:0000313" key="8">
    <source>
        <dbReference type="EMBL" id="KAK9833212.1"/>
    </source>
</evidence>
<dbReference type="SMART" id="SM00487">
    <property type="entry name" value="DEXDc"/>
    <property type="match status" value="1"/>
</dbReference>
<dbReference type="FunFam" id="3.40.50.300:FF:001793">
    <property type="entry name" value="TATA-binding protein-associated factor"/>
    <property type="match status" value="1"/>
</dbReference>
<dbReference type="InterPro" id="IPR000330">
    <property type="entry name" value="SNF2_N"/>
</dbReference>
<dbReference type="CDD" id="cd18793">
    <property type="entry name" value="SF2_C_SNF"/>
    <property type="match status" value="1"/>
</dbReference>
<feature type="region of interest" description="Disordered" evidence="5">
    <location>
        <begin position="1718"/>
        <end position="1742"/>
    </location>
</feature>
<name>A0AAW1RHK1_9CHLO</name>
<feature type="domain" description="Helicase C-terminal" evidence="7">
    <location>
        <begin position="1541"/>
        <end position="1707"/>
    </location>
</feature>
<dbReference type="InterPro" id="IPR016024">
    <property type="entry name" value="ARM-type_fold"/>
</dbReference>
<dbReference type="Proteomes" id="UP001438707">
    <property type="component" value="Unassembled WGS sequence"/>
</dbReference>
<dbReference type="InterPro" id="IPR049730">
    <property type="entry name" value="SNF2/RAD54-like_C"/>
</dbReference>
<dbReference type="Pfam" id="PF00176">
    <property type="entry name" value="SNF2-rel_dom"/>
    <property type="match status" value="1"/>
</dbReference>
<dbReference type="EMBL" id="JALJOS010000011">
    <property type="protein sequence ID" value="KAK9833212.1"/>
    <property type="molecule type" value="Genomic_DNA"/>
</dbReference>
<dbReference type="SUPFAM" id="SSF52540">
    <property type="entry name" value="P-loop containing nucleoside triphosphate hydrolases"/>
    <property type="match status" value="2"/>
</dbReference>
<dbReference type="PANTHER" id="PTHR36498">
    <property type="entry name" value="TATA-BINDING PROTEIN-ASSOCIATED FACTOR 172"/>
    <property type="match status" value="1"/>
</dbReference>
<dbReference type="InterPro" id="IPR001650">
    <property type="entry name" value="Helicase_C-like"/>
</dbReference>
<feature type="domain" description="Helicase ATP-binding" evidence="6">
    <location>
        <begin position="1182"/>
        <end position="1350"/>
    </location>
</feature>
<dbReference type="GO" id="GO:0004386">
    <property type="term" value="F:helicase activity"/>
    <property type="evidence" value="ECO:0007669"/>
    <property type="project" value="UniProtKB-KW"/>
</dbReference>
<dbReference type="Gene3D" id="3.40.50.10810">
    <property type="entry name" value="Tandem AAA-ATPase domain"/>
    <property type="match status" value="1"/>
</dbReference>
<evidence type="ECO:0000313" key="9">
    <source>
        <dbReference type="Proteomes" id="UP001438707"/>
    </source>
</evidence>
<keyword evidence="9" id="KW-1185">Reference proteome</keyword>
<comment type="caution">
    <text evidence="8">The sequence shown here is derived from an EMBL/GenBank/DDBJ whole genome shotgun (WGS) entry which is preliminary data.</text>
</comment>
<dbReference type="GO" id="GO:0017025">
    <property type="term" value="F:TBP-class protein binding"/>
    <property type="evidence" value="ECO:0007669"/>
    <property type="project" value="InterPro"/>
</dbReference>
<evidence type="ECO:0000259" key="7">
    <source>
        <dbReference type="PROSITE" id="PS51194"/>
    </source>
</evidence>
<evidence type="ECO:0000256" key="4">
    <source>
        <dbReference type="PROSITE-ProRule" id="PRU00103"/>
    </source>
</evidence>
<dbReference type="PROSITE" id="PS50077">
    <property type="entry name" value="HEAT_REPEAT"/>
    <property type="match status" value="1"/>
</dbReference>
<proteinExistence type="predicted"/>
<dbReference type="Gene3D" id="3.40.50.300">
    <property type="entry name" value="P-loop containing nucleotide triphosphate hydrolases"/>
    <property type="match status" value="1"/>
</dbReference>
<dbReference type="GO" id="GO:0016887">
    <property type="term" value="F:ATP hydrolysis activity"/>
    <property type="evidence" value="ECO:0007669"/>
    <property type="project" value="InterPro"/>
</dbReference>
<dbReference type="InterPro" id="IPR027417">
    <property type="entry name" value="P-loop_NTPase"/>
</dbReference>
<gene>
    <name evidence="8" type="ORF">WJX74_010554</name>
</gene>
<dbReference type="InterPro" id="IPR022707">
    <property type="entry name" value="Mot1_central_dom"/>
</dbReference>
<dbReference type="InterPro" id="IPR038718">
    <property type="entry name" value="SNF2-like_sf"/>
</dbReference>
<dbReference type="GO" id="GO:0003677">
    <property type="term" value="F:DNA binding"/>
    <property type="evidence" value="ECO:0007669"/>
    <property type="project" value="UniProtKB-KW"/>
</dbReference>
<evidence type="ECO:0000256" key="5">
    <source>
        <dbReference type="SAM" id="MobiDB-lite"/>
    </source>
</evidence>
<dbReference type="InterPro" id="IPR011989">
    <property type="entry name" value="ARM-like"/>
</dbReference>
<dbReference type="InterPro" id="IPR044972">
    <property type="entry name" value="Mot1"/>
</dbReference>
<dbReference type="Gene3D" id="1.25.10.10">
    <property type="entry name" value="Leucine-rich Repeat Variant"/>
    <property type="match status" value="2"/>
</dbReference>
<dbReference type="SMART" id="SM00490">
    <property type="entry name" value="HELICc"/>
    <property type="match status" value="1"/>
</dbReference>
<dbReference type="Pfam" id="PF00271">
    <property type="entry name" value="Helicase_C"/>
    <property type="match status" value="1"/>
</dbReference>
<dbReference type="PANTHER" id="PTHR36498:SF1">
    <property type="entry name" value="TATA-BINDING PROTEIN-ASSOCIATED FACTOR 172"/>
    <property type="match status" value="1"/>
</dbReference>
<keyword evidence="2" id="KW-0067">ATP-binding</keyword>
<organism evidence="8 9">
    <name type="scientific">Apatococcus lobatus</name>
    <dbReference type="NCBI Taxonomy" id="904363"/>
    <lineage>
        <taxon>Eukaryota</taxon>
        <taxon>Viridiplantae</taxon>
        <taxon>Chlorophyta</taxon>
        <taxon>core chlorophytes</taxon>
        <taxon>Trebouxiophyceae</taxon>
        <taxon>Chlorellales</taxon>
        <taxon>Chlorellaceae</taxon>
        <taxon>Apatococcus</taxon>
    </lineage>
</organism>
<dbReference type="SUPFAM" id="SSF48371">
    <property type="entry name" value="ARM repeat"/>
    <property type="match status" value="2"/>
</dbReference>
<keyword evidence="2" id="KW-0347">Helicase</keyword>
<keyword evidence="2" id="KW-0547">Nucleotide-binding</keyword>